<dbReference type="Pfam" id="PF07521">
    <property type="entry name" value="RMMBL"/>
    <property type="match status" value="1"/>
</dbReference>
<comment type="caution">
    <text evidence="4">The sequence shown here is derived from an EMBL/GenBank/DDBJ whole genome shotgun (WGS) entry which is preliminary data.</text>
</comment>
<dbReference type="InterPro" id="IPR036866">
    <property type="entry name" value="RibonucZ/Hydroxyglut_hydro"/>
</dbReference>
<dbReference type="InterPro" id="IPR011108">
    <property type="entry name" value="RMMBL"/>
</dbReference>
<dbReference type="Proteomes" id="UP001224392">
    <property type="component" value="Unassembled WGS sequence"/>
</dbReference>
<dbReference type="SMART" id="SM01027">
    <property type="entry name" value="Beta-Casp"/>
    <property type="match status" value="1"/>
</dbReference>
<keyword evidence="1" id="KW-0378">Hydrolase</keyword>
<dbReference type="Gene3D" id="3.60.15.10">
    <property type="entry name" value="Ribonuclease Z/Hydroxyacylglutathione hydrolase-like"/>
    <property type="match status" value="1"/>
</dbReference>
<dbReference type="PANTHER" id="PTHR11203">
    <property type="entry name" value="CLEAVAGE AND POLYADENYLATION SPECIFICITY FACTOR FAMILY MEMBER"/>
    <property type="match status" value="1"/>
</dbReference>
<feature type="domain" description="Beta-Casp" evidence="3">
    <location>
        <begin position="245"/>
        <end position="364"/>
    </location>
</feature>
<dbReference type="InterPro" id="IPR050698">
    <property type="entry name" value="MBL"/>
</dbReference>
<dbReference type="CDD" id="cd16295">
    <property type="entry name" value="TTHA0252-CPSF-like_MBL-fold"/>
    <property type="match status" value="1"/>
</dbReference>
<gene>
    <name evidence="4" type="ORF">MNKW57_20190</name>
</gene>
<reference evidence="4 5" key="1">
    <citation type="submission" date="2023-04" db="EMBL/GenBank/DDBJ databases">
        <title>Marinobulbifer ophiurae gen. nov., sp. Nov., isolate from tissue of brittle star Ophioplocus japonicus.</title>
        <authorList>
            <person name="Kawano K."/>
            <person name="Sawayama S."/>
            <person name="Nakagawa S."/>
        </authorList>
    </citation>
    <scope>NUCLEOTIDE SEQUENCE [LARGE SCALE GENOMIC DNA]</scope>
    <source>
        <strain evidence="4 5">NKW57</strain>
    </source>
</reference>
<dbReference type="Pfam" id="PF00753">
    <property type="entry name" value="Lactamase_B"/>
    <property type="match status" value="1"/>
</dbReference>
<evidence type="ECO:0000313" key="4">
    <source>
        <dbReference type="EMBL" id="GMG87698.1"/>
    </source>
</evidence>
<keyword evidence="5" id="KW-1185">Reference proteome</keyword>
<proteinExistence type="predicted"/>
<name>A0ABQ6M056_9GAMM</name>
<accession>A0ABQ6M056</accession>
<evidence type="ECO:0000256" key="1">
    <source>
        <dbReference type="ARBA" id="ARBA00022801"/>
    </source>
</evidence>
<dbReference type="Pfam" id="PF10996">
    <property type="entry name" value="Beta-Casp"/>
    <property type="match status" value="1"/>
</dbReference>
<dbReference type="SUPFAM" id="SSF56281">
    <property type="entry name" value="Metallo-hydrolase/oxidoreductase"/>
    <property type="match status" value="1"/>
</dbReference>
<dbReference type="Gene3D" id="3.40.50.10890">
    <property type="match status" value="1"/>
</dbReference>
<dbReference type="EMBL" id="BSYJ01000004">
    <property type="protein sequence ID" value="GMG87698.1"/>
    <property type="molecule type" value="Genomic_DNA"/>
</dbReference>
<evidence type="ECO:0000259" key="2">
    <source>
        <dbReference type="SMART" id="SM00849"/>
    </source>
</evidence>
<sequence>MRLTFLGATDTVTGSRYLVESGNTRLLVDCGMYQGVKVLRERNWKKMPELERLDAVVLTHAHLDHSGYLPRLARLGIDCPVYCSSGTAALCAVLLPDAAYLQEEDARYANKHGFSRHSPAEPLYDREDAQRVLANLQPLALHSTQRIGDLTIQLSPVGHILGACAVHIDDGNTRLVFSGDVGRQQDELMYPPEPLPRADALVVESTYGDRLHEPCDVSALLEEIILMTTGRGGSVLIPAFAVGRAQLLLLHLARLKQAGRIPSVPVFLNSPMAISATEIYQRFHRELRISSADCALIDKATRYVRSVEESIALTQNPYPSVIISASGMASGGRVLHHMKSLLGDTRNSMVFVGYQAVGTRGQAIVGGAPQVKIHGQYYPVRAQVHDLGALSAHGDYEDILTWLEKTGQPPQQVFVTHGERQAADAMRVQLRDRLGWSARVPELRERVDL</sequence>
<dbReference type="InterPro" id="IPR001279">
    <property type="entry name" value="Metallo-B-lactamas"/>
</dbReference>
<dbReference type="InterPro" id="IPR022712">
    <property type="entry name" value="Beta_Casp"/>
</dbReference>
<evidence type="ECO:0000259" key="3">
    <source>
        <dbReference type="SMART" id="SM01027"/>
    </source>
</evidence>
<feature type="domain" description="Metallo-beta-lactamase" evidence="2">
    <location>
        <begin position="13"/>
        <end position="231"/>
    </location>
</feature>
<organism evidence="4 5">
    <name type="scientific">Biformimicrobium ophioploci</name>
    <dbReference type="NCBI Taxonomy" id="3036711"/>
    <lineage>
        <taxon>Bacteria</taxon>
        <taxon>Pseudomonadati</taxon>
        <taxon>Pseudomonadota</taxon>
        <taxon>Gammaproteobacteria</taxon>
        <taxon>Cellvibrionales</taxon>
        <taxon>Microbulbiferaceae</taxon>
        <taxon>Biformimicrobium</taxon>
    </lineage>
</organism>
<evidence type="ECO:0000313" key="5">
    <source>
        <dbReference type="Proteomes" id="UP001224392"/>
    </source>
</evidence>
<dbReference type="PANTHER" id="PTHR11203:SF37">
    <property type="entry name" value="INTEGRATOR COMPLEX SUBUNIT 11"/>
    <property type="match status" value="1"/>
</dbReference>
<protein>
    <submittedName>
        <fullName evidence="4">MBL fold metallo-hydrolase</fullName>
    </submittedName>
</protein>
<dbReference type="SMART" id="SM00849">
    <property type="entry name" value="Lactamase_B"/>
    <property type="match status" value="1"/>
</dbReference>
<dbReference type="RefSeq" id="WP_285764322.1">
    <property type="nucleotide sequence ID" value="NZ_BSYJ01000004.1"/>
</dbReference>